<dbReference type="RefSeq" id="WP_180285263.1">
    <property type="nucleotide sequence ID" value="NZ_JABFDB010000027.1"/>
</dbReference>
<dbReference type="PROSITE" id="PS00486">
    <property type="entry name" value="DNA_MISMATCH_REPAIR_2"/>
    <property type="match status" value="1"/>
</dbReference>
<dbReference type="SUPFAM" id="SSF48334">
    <property type="entry name" value="DNA repair protein MutS, domain III"/>
    <property type="match status" value="1"/>
</dbReference>
<evidence type="ECO:0000256" key="10">
    <source>
        <dbReference type="RuleBase" id="RU003756"/>
    </source>
</evidence>
<dbReference type="NCBIfam" id="TIGR01070">
    <property type="entry name" value="mutS1"/>
    <property type="match status" value="1"/>
</dbReference>
<sequence length="882" mass="94495">MMAQYLEIKQAHPDCLLFYRMGDFYELFFEDAVRASAALDIALTKRGQHQGGDIPMCGVPVHSHESYLQRLIRHGFRVAICEQMEDPAEAKKRGAKSVVKRGVIRIVTPGTLTEDSLLDARSSNWLAAVAEAAGGMGLAWLELSTGELAVQPVERAGLAAAIGRLDPQELLVPERLAQAPDLFELWGEWKERMTIQPNPRFDSENGRQRLMAAYGVGSLDAYGAFTRAEVAAAGAIVGYVELTQKGRIPRLSPPRRVGPGAVMEIDAATRRNLELVRTMTGERRGSLLATIDRTVTGAGARLLAAHLAAPLTDVAAIARRHDMVGFLLAEEALRQDLREALKACPDLERALSRLTLGRGGPRDLAAIRDGLAQAGAVRALLAAGGTLPDGLPDGLKAVAAGLGEHAAHVDHLRAALAAELPLLARDGGFIARGYAPQLDELVGLRDESRRLIAGLQARYAELSGVPTLKIKHNNVLGYHIEVTATHADKLLSGKNRETFMHRQTMANAVRFGTVELSDLERRISEAGDRALAVELELFEALVAEVGGRADAIAAAARALAALDVAASLAELAAERRQVRPVVDRSLAFTIRGGRHPVVEAVLDAQHGGPFVANDCDLAPDNRLWLLTGPNMAGKSTFLRQNALIAVLAQIGAFVPADAAHIGVVDRLFSRVGAADDLARGRSTFMVEMVETAAILNQAGERALVILDEIGRGTATFDGLSIAWACVEHLHDANRCRALFATHYHELTMLASKLSALSCHTMRIKEWQGDVVFLHEVAAGAADRSYGIHVAKLAGLPPPVVARADAVLKLLESGDQNAAIHRLAEDLPLFSAALKRPAAKAEAPAPRGSAVEDALKAVNPDELTPRQALEELYRLRALALGGA</sequence>
<dbReference type="SMART" id="SM00534">
    <property type="entry name" value="MUTSac"/>
    <property type="match status" value="1"/>
</dbReference>
<dbReference type="NCBIfam" id="NF003810">
    <property type="entry name" value="PRK05399.1"/>
    <property type="match status" value="1"/>
</dbReference>
<evidence type="ECO:0000313" key="12">
    <source>
        <dbReference type="EMBL" id="NYZ23364.1"/>
    </source>
</evidence>
<dbReference type="InterPro" id="IPR007696">
    <property type="entry name" value="DNA_mismatch_repair_MutS_core"/>
</dbReference>
<keyword evidence="7 9" id="KW-0234">DNA repair</keyword>
<evidence type="ECO:0000256" key="4">
    <source>
        <dbReference type="ARBA" id="ARBA00022763"/>
    </source>
</evidence>
<dbReference type="Gene3D" id="3.30.420.110">
    <property type="entry name" value="MutS, connector domain"/>
    <property type="match status" value="1"/>
</dbReference>
<evidence type="ECO:0000256" key="1">
    <source>
        <dbReference type="ARBA" id="ARBA00006271"/>
    </source>
</evidence>
<evidence type="ECO:0000313" key="13">
    <source>
        <dbReference type="Proteomes" id="UP000584642"/>
    </source>
</evidence>
<dbReference type="InterPro" id="IPR036187">
    <property type="entry name" value="DNA_mismatch_repair_MutS_sf"/>
</dbReference>
<keyword evidence="3 9" id="KW-0547">Nucleotide-binding</keyword>
<evidence type="ECO:0000256" key="3">
    <source>
        <dbReference type="ARBA" id="ARBA00022741"/>
    </source>
</evidence>
<comment type="similarity">
    <text evidence="1 9 10">Belongs to the DNA mismatch repair MutS family.</text>
</comment>
<dbReference type="InterPro" id="IPR036678">
    <property type="entry name" value="MutS_con_dom_sf"/>
</dbReference>
<protein>
    <recommendedName>
        <fullName evidence="2 9">DNA mismatch repair protein MutS</fullName>
    </recommendedName>
</protein>
<dbReference type="PANTHER" id="PTHR11361:SF34">
    <property type="entry name" value="DNA MISMATCH REPAIR PROTEIN MSH1, MITOCHONDRIAL"/>
    <property type="match status" value="1"/>
</dbReference>
<dbReference type="InterPro" id="IPR005748">
    <property type="entry name" value="DNA_mismatch_repair_MutS"/>
</dbReference>
<feature type="domain" description="DNA mismatch repair proteins mutS family" evidence="11">
    <location>
        <begin position="702"/>
        <end position="718"/>
    </location>
</feature>
<dbReference type="Gene3D" id="6.10.140.430">
    <property type="match status" value="1"/>
</dbReference>
<evidence type="ECO:0000256" key="9">
    <source>
        <dbReference type="HAMAP-Rule" id="MF_00096"/>
    </source>
</evidence>
<dbReference type="Proteomes" id="UP000584642">
    <property type="component" value="Unassembled WGS sequence"/>
</dbReference>
<dbReference type="InterPro" id="IPR007861">
    <property type="entry name" value="DNA_mismatch_repair_MutS_clamp"/>
</dbReference>
<dbReference type="SUPFAM" id="SSF52540">
    <property type="entry name" value="P-loop containing nucleoside triphosphate hydrolases"/>
    <property type="match status" value="1"/>
</dbReference>
<evidence type="ECO:0000256" key="5">
    <source>
        <dbReference type="ARBA" id="ARBA00022840"/>
    </source>
</evidence>
<keyword evidence="4 9" id="KW-0227">DNA damage</keyword>
<dbReference type="Pfam" id="PF05188">
    <property type="entry name" value="MutS_II"/>
    <property type="match status" value="1"/>
</dbReference>
<dbReference type="Pfam" id="PF05192">
    <property type="entry name" value="MutS_III"/>
    <property type="match status" value="1"/>
</dbReference>
<dbReference type="CDD" id="cd03284">
    <property type="entry name" value="ABC_MutS1"/>
    <property type="match status" value="1"/>
</dbReference>
<keyword evidence="5 9" id="KW-0067">ATP-binding</keyword>
<comment type="function">
    <text evidence="8 9">This protein is involved in the repair of mismatches in DNA. It is possible that it carries out the mismatch recognition step. This protein has a weak ATPase activity.</text>
</comment>
<proteinExistence type="inferred from homology"/>
<evidence type="ECO:0000256" key="8">
    <source>
        <dbReference type="ARBA" id="ARBA00024647"/>
    </source>
</evidence>
<evidence type="ECO:0000256" key="2">
    <source>
        <dbReference type="ARBA" id="ARBA00021982"/>
    </source>
</evidence>
<feature type="binding site" evidence="9">
    <location>
        <begin position="628"/>
        <end position="635"/>
    </location>
    <ligand>
        <name>ATP</name>
        <dbReference type="ChEBI" id="CHEBI:30616"/>
    </ligand>
</feature>
<dbReference type="InterPro" id="IPR045076">
    <property type="entry name" value="MutS"/>
</dbReference>
<dbReference type="PANTHER" id="PTHR11361">
    <property type="entry name" value="DNA MISMATCH REPAIR PROTEIN MUTS FAMILY MEMBER"/>
    <property type="match status" value="1"/>
</dbReference>
<organism evidence="12 13">
    <name type="scientific">Azospirillum oleiclasticum</name>
    <dbReference type="NCBI Taxonomy" id="2735135"/>
    <lineage>
        <taxon>Bacteria</taxon>
        <taxon>Pseudomonadati</taxon>
        <taxon>Pseudomonadota</taxon>
        <taxon>Alphaproteobacteria</taxon>
        <taxon>Rhodospirillales</taxon>
        <taxon>Azospirillaceae</taxon>
        <taxon>Azospirillum</taxon>
    </lineage>
</organism>
<gene>
    <name evidence="9 12" type="primary">mutS</name>
    <name evidence="12" type="ORF">HND93_26995</name>
</gene>
<dbReference type="Pfam" id="PF00488">
    <property type="entry name" value="MutS_V"/>
    <property type="match status" value="1"/>
</dbReference>
<dbReference type="Gene3D" id="1.10.1420.10">
    <property type="match status" value="2"/>
</dbReference>
<dbReference type="PIRSF" id="PIRSF037677">
    <property type="entry name" value="DNA_mis_repair_Msh6"/>
    <property type="match status" value="1"/>
</dbReference>
<keyword evidence="13" id="KW-1185">Reference proteome</keyword>
<dbReference type="InterPro" id="IPR007695">
    <property type="entry name" value="DNA_mismatch_repair_MutS-lik_N"/>
</dbReference>
<dbReference type="Gene3D" id="3.40.50.300">
    <property type="entry name" value="P-loop containing nucleotide triphosphate hydrolases"/>
    <property type="match status" value="1"/>
</dbReference>
<evidence type="ECO:0000256" key="7">
    <source>
        <dbReference type="ARBA" id="ARBA00023204"/>
    </source>
</evidence>
<keyword evidence="6 9" id="KW-0238">DNA-binding</keyword>
<dbReference type="InterPro" id="IPR016151">
    <property type="entry name" value="DNA_mismatch_repair_MutS_N"/>
</dbReference>
<dbReference type="SUPFAM" id="SSF55271">
    <property type="entry name" value="DNA repair protein MutS, domain I"/>
    <property type="match status" value="1"/>
</dbReference>
<comment type="caution">
    <text evidence="12">The sequence shown here is derived from an EMBL/GenBank/DDBJ whole genome shotgun (WGS) entry which is preliminary data.</text>
</comment>
<dbReference type="SUPFAM" id="SSF53150">
    <property type="entry name" value="DNA repair protein MutS, domain II"/>
    <property type="match status" value="1"/>
</dbReference>
<dbReference type="InterPro" id="IPR007860">
    <property type="entry name" value="DNA_mmatch_repair_MutS_con_dom"/>
</dbReference>
<dbReference type="InterPro" id="IPR017261">
    <property type="entry name" value="DNA_mismatch_repair_MutS/MSH"/>
</dbReference>
<dbReference type="InterPro" id="IPR027417">
    <property type="entry name" value="P-loop_NTPase"/>
</dbReference>
<evidence type="ECO:0000259" key="11">
    <source>
        <dbReference type="PROSITE" id="PS00486"/>
    </source>
</evidence>
<dbReference type="SMART" id="SM00533">
    <property type="entry name" value="MUTSd"/>
    <property type="match status" value="1"/>
</dbReference>
<dbReference type="Gene3D" id="3.40.1170.10">
    <property type="entry name" value="DNA repair protein MutS, domain I"/>
    <property type="match status" value="1"/>
</dbReference>
<dbReference type="EMBL" id="JABFDB010000027">
    <property type="protein sequence ID" value="NYZ23364.1"/>
    <property type="molecule type" value="Genomic_DNA"/>
</dbReference>
<dbReference type="Pfam" id="PF05190">
    <property type="entry name" value="MutS_IV"/>
    <property type="match status" value="1"/>
</dbReference>
<evidence type="ECO:0000256" key="6">
    <source>
        <dbReference type="ARBA" id="ARBA00023125"/>
    </source>
</evidence>
<accession>A0ABX2TGS5</accession>
<dbReference type="Pfam" id="PF01624">
    <property type="entry name" value="MutS_I"/>
    <property type="match status" value="1"/>
</dbReference>
<name>A0ABX2TGS5_9PROT</name>
<dbReference type="InterPro" id="IPR000432">
    <property type="entry name" value="DNA_mismatch_repair_MutS_C"/>
</dbReference>
<dbReference type="HAMAP" id="MF_00096">
    <property type="entry name" value="MutS"/>
    <property type="match status" value="1"/>
</dbReference>
<reference evidence="12 13" key="1">
    <citation type="submission" date="2020-05" db="EMBL/GenBank/DDBJ databases">
        <title>Azospirillum oleiclasticum sp. nov, a nitrogen-fixing and heavy crude oil-emulsifying bacterium isolated from the crude oil of Yumen Oilfield.</title>
        <authorList>
            <person name="Wu D."/>
            <person name="Cai M."/>
            <person name="Zhang X."/>
        </authorList>
    </citation>
    <scope>NUCLEOTIDE SEQUENCE [LARGE SCALE GENOMIC DNA]</scope>
    <source>
        <strain evidence="12 13">ROY-1-1-2</strain>
    </source>
</reference>